<sequence>MAWQDTSTVYFRNNNSSNNNNQHHEPSASRTAFSSPPPPSSPSAASSSSQLSRSTGGGRKPLFNMPDPLHQNDDDVPLYDPRGLMVRTRKASTGASSQGTSERSREGSLVDQGSSSVMATSPPSMFVGRGFSPGRDDDGDVMMQDHQTSTSSAPNSTTLPPAPTALITITQGEELGASSSRSVPLHPTTRTKASFNRLRVGSSGAPAPPSTTAEISSNQTSPLPGHSSEVAIPARARGIPISRSRASSTSTTTTTGTGPVSPAASWLSSFSPSGSANGPSTSFGMLRAGDEEGFVIGGYTLGRQLGQGAFGVVREATRVKGSSTGEPEKVAVKIIRHQLLGHAQSAGAFVQEPVSIVGEALRRSASGYRLPARDRRLSNFERERHRSTSSPVPSPDKQSAANQSAFASLQLNDSPKPTPEPEMEPKSSFIESLLAREIHLWQQLARHPNLLNLLTTTRTDDFTYIFMPICEGGTLLEYLNAGGVTAALRGDRNKPKSRSSIGPGFGDAQNEDTTPTRVGLLPRVVLPIFAQLVEGLYYLHVDARVLHRDIKLENILFDEKDQTWKIADFGLAESLLSAYATLPEPPRPASPTKGGGLSTHGYGSITPGQSLASLSRANSVSRPDHHHHHHHHAHASDRSASLNHGAAAPLFDAIAEHLHPAGSLPYCSPEQMASPTPILSPSIDIWALGCVLYALVFGSLPFIDEYEPRLRSKIMKGIWEIPPSSPKLDEDVIEVLQGCLCFDPTQRWDVGRIRESRWLRAFYDPPPTPSRGRQSGRRSLLPLGKTDQESTSSSSRSPSAVRKATRSSSRSSAAVKHLGISARTRSVERSNLEKEDRKLRWERGREERRQSQSQSQTQTQNGSVCSSRSASRGRETSVDTTGTSGAGARGRSRVRESSRNRTGSREGLRSQSRSLSRALGRVEERSARGQPY</sequence>
<dbReference type="InterPro" id="IPR008271">
    <property type="entry name" value="Ser/Thr_kinase_AS"/>
</dbReference>
<evidence type="ECO:0000313" key="7">
    <source>
        <dbReference type="EnsemblFungi" id="MVLG_02889T0"/>
    </source>
</evidence>
<evidence type="ECO:0000259" key="5">
    <source>
        <dbReference type="PROSITE" id="PS50011"/>
    </source>
</evidence>
<dbReference type="PROSITE" id="PS00107">
    <property type="entry name" value="PROTEIN_KINASE_ATP"/>
    <property type="match status" value="1"/>
</dbReference>
<evidence type="ECO:0000313" key="6">
    <source>
        <dbReference type="EMBL" id="KDE06853.1"/>
    </source>
</evidence>
<evidence type="ECO:0000256" key="4">
    <source>
        <dbReference type="SAM" id="MobiDB-lite"/>
    </source>
</evidence>
<proteinExistence type="predicted"/>
<evidence type="ECO:0000256" key="3">
    <source>
        <dbReference type="PROSITE-ProRule" id="PRU10141"/>
    </source>
</evidence>
<feature type="region of interest" description="Disordered" evidence="4">
    <location>
        <begin position="582"/>
        <end position="639"/>
    </location>
</feature>
<dbReference type="SMART" id="SM00220">
    <property type="entry name" value="S_TKc"/>
    <property type="match status" value="1"/>
</dbReference>
<feature type="compositionally biased region" description="Polar residues" evidence="4">
    <location>
        <begin position="1"/>
        <end position="12"/>
    </location>
</feature>
<feature type="region of interest" description="Disordered" evidence="4">
    <location>
        <begin position="761"/>
        <end position="932"/>
    </location>
</feature>
<feature type="compositionally biased region" description="Low complexity" evidence="4">
    <location>
        <begin position="42"/>
        <end position="54"/>
    </location>
</feature>
<dbReference type="PANTHER" id="PTHR24346">
    <property type="entry name" value="MAP/MICROTUBULE AFFINITY-REGULATING KINASE"/>
    <property type="match status" value="1"/>
</dbReference>
<dbReference type="EMBL" id="GL541666">
    <property type="protein sequence ID" value="KDE06853.1"/>
    <property type="molecule type" value="Genomic_DNA"/>
</dbReference>
<evidence type="ECO:0000256" key="1">
    <source>
        <dbReference type="ARBA" id="ARBA00022741"/>
    </source>
</evidence>
<feature type="compositionally biased region" description="Low complexity" evidence="4">
    <location>
        <begin position="909"/>
        <end position="919"/>
    </location>
</feature>
<feature type="compositionally biased region" description="Polar residues" evidence="4">
    <location>
        <begin position="210"/>
        <end position="222"/>
    </location>
</feature>
<feature type="compositionally biased region" description="Low complexity" evidence="4">
    <location>
        <begin position="242"/>
        <end position="261"/>
    </location>
</feature>
<organism evidence="6">
    <name type="scientific">Microbotryum lychnidis-dioicae (strain p1A1 Lamole / MvSl-1064)</name>
    <name type="common">Anther smut fungus</name>
    <dbReference type="NCBI Taxonomy" id="683840"/>
    <lineage>
        <taxon>Eukaryota</taxon>
        <taxon>Fungi</taxon>
        <taxon>Dikarya</taxon>
        <taxon>Basidiomycota</taxon>
        <taxon>Pucciniomycotina</taxon>
        <taxon>Microbotryomycetes</taxon>
        <taxon>Microbotryales</taxon>
        <taxon>Microbotryaceae</taxon>
        <taxon>Microbotryum</taxon>
    </lineage>
</organism>
<dbReference type="Gene3D" id="3.30.200.20">
    <property type="entry name" value="Phosphorylase Kinase, domain 1"/>
    <property type="match status" value="1"/>
</dbReference>
<feature type="compositionally biased region" description="Basic and acidic residues" evidence="4">
    <location>
        <begin position="374"/>
        <end position="386"/>
    </location>
</feature>
<dbReference type="GO" id="GO:0005737">
    <property type="term" value="C:cytoplasm"/>
    <property type="evidence" value="ECO:0007669"/>
    <property type="project" value="TreeGrafter"/>
</dbReference>
<name>U5H6I9_USTV1</name>
<dbReference type="Gene3D" id="1.10.510.10">
    <property type="entry name" value="Transferase(Phosphotransferase) domain 1"/>
    <property type="match status" value="2"/>
</dbReference>
<reference evidence="7" key="4">
    <citation type="submission" date="2015-06" db="UniProtKB">
        <authorList>
            <consortium name="EnsemblFungi"/>
        </authorList>
    </citation>
    <scope>IDENTIFICATION</scope>
</reference>
<dbReference type="GO" id="GO:0004674">
    <property type="term" value="F:protein serine/threonine kinase activity"/>
    <property type="evidence" value="ECO:0007669"/>
    <property type="project" value="TreeGrafter"/>
</dbReference>
<feature type="compositionally biased region" description="Polar residues" evidence="4">
    <location>
        <begin position="388"/>
        <end position="403"/>
    </location>
</feature>
<keyword evidence="8" id="KW-1185">Reference proteome</keyword>
<reference evidence="6 8" key="3">
    <citation type="journal article" date="2015" name="BMC Genomics">
        <title>Sex and parasites: genomic and transcriptomic analysis of Microbotryum lychnidis-dioicae, the biotrophic and plant-castrating anther smut fungus.</title>
        <authorList>
            <person name="Perlin M.H."/>
            <person name="Amselem J."/>
            <person name="Fontanillas E."/>
            <person name="Toh S.S."/>
            <person name="Chen Z."/>
            <person name="Goldberg J."/>
            <person name="Duplessis S."/>
            <person name="Henrissat B."/>
            <person name="Young S."/>
            <person name="Zeng Q."/>
            <person name="Aguileta G."/>
            <person name="Petit E."/>
            <person name="Badouin H."/>
            <person name="Andrews J."/>
            <person name="Razeeq D."/>
            <person name="Gabaldon T."/>
            <person name="Quesneville H."/>
            <person name="Giraud T."/>
            <person name="Hood M.E."/>
            <person name="Schultz D.J."/>
            <person name="Cuomo C.A."/>
        </authorList>
    </citation>
    <scope>NUCLEOTIDE SEQUENCE [LARGE SCALE GENOMIC DNA]</scope>
    <source>
        <strain evidence="8">p1A1 Lamole</strain>
        <strain evidence="6">P1A1 Lamole</strain>
    </source>
</reference>
<feature type="compositionally biased region" description="Basic and acidic residues" evidence="4">
    <location>
        <begin position="893"/>
        <end position="908"/>
    </location>
</feature>
<feature type="domain" description="Protein kinase" evidence="5">
    <location>
        <begin position="299"/>
        <end position="759"/>
    </location>
</feature>
<dbReference type="InterPro" id="IPR011009">
    <property type="entry name" value="Kinase-like_dom_sf"/>
</dbReference>
<dbReference type="AlphaFoldDB" id="U5H6I9"/>
<feature type="binding site" evidence="3">
    <location>
        <position position="333"/>
    </location>
    <ligand>
        <name>ATP</name>
        <dbReference type="ChEBI" id="CHEBI:30616"/>
    </ligand>
</feature>
<dbReference type="InterPro" id="IPR000719">
    <property type="entry name" value="Prot_kinase_dom"/>
</dbReference>
<protein>
    <submittedName>
        <fullName evidence="6">CAMK protein kinase</fullName>
    </submittedName>
</protein>
<keyword evidence="2 3" id="KW-0067">ATP-binding</keyword>
<dbReference type="PROSITE" id="PS00108">
    <property type="entry name" value="PROTEIN_KINASE_ST"/>
    <property type="match status" value="1"/>
</dbReference>
<dbReference type="OMA" id="PFIDEYE"/>
<keyword evidence="6" id="KW-0808">Transferase</keyword>
<dbReference type="EMBL" id="AEIJ01000271">
    <property type="status" value="NOT_ANNOTATED_CDS"/>
    <property type="molecule type" value="Genomic_DNA"/>
</dbReference>
<feature type="compositionally biased region" description="Low complexity" evidence="4">
    <location>
        <begin position="851"/>
        <end position="860"/>
    </location>
</feature>
<gene>
    <name evidence="6" type="ORF">MVLG_02889</name>
</gene>
<feature type="compositionally biased region" description="Polar residues" evidence="4">
    <location>
        <begin position="91"/>
        <end position="101"/>
    </location>
</feature>
<dbReference type="OrthoDB" id="2537328at2759"/>
<reference evidence="8" key="1">
    <citation type="submission" date="2010-11" db="EMBL/GenBank/DDBJ databases">
        <title>The genome sequence of Microbotryum violaceum strain p1A1 Lamole.</title>
        <authorList>
            <person name="Cuomo C."/>
            <person name="Perlin M."/>
            <person name="Young S.K."/>
            <person name="Zeng Q."/>
            <person name="Gargeya S."/>
            <person name="Alvarado L."/>
            <person name="Berlin A."/>
            <person name="Chapman S.B."/>
            <person name="Chen Z."/>
            <person name="Freedman E."/>
            <person name="Gellesch M."/>
            <person name="Goldberg J."/>
            <person name="Griggs A."/>
            <person name="Gujja S."/>
            <person name="Heilman E."/>
            <person name="Heiman D."/>
            <person name="Howarth C."/>
            <person name="Mehta T."/>
            <person name="Neiman D."/>
            <person name="Pearson M."/>
            <person name="Roberts A."/>
            <person name="Saif S."/>
            <person name="Shea T."/>
            <person name="Shenoy N."/>
            <person name="Sisk P."/>
            <person name="Stolte C."/>
            <person name="Sykes S."/>
            <person name="White J."/>
            <person name="Yandava C."/>
            <person name="Haas B."/>
            <person name="Nusbaum C."/>
            <person name="Birren B."/>
        </authorList>
    </citation>
    <scope>NUCLEOTIDE SEQUENCE [LARGE SCALE GENOMIC DNA]</scope>
    <source>
        <strain evidence="8">p1A1 Lamole</strain>
    </source>
</reference>
<dbReference type="SUPFAM" id="SSF56112">
    <property type="entry name" value="Protein kinase-like (PK-like)"/>
    <property type="match status" value="1"/>
</dbReference>
<feature type="compositionally biased region" description="Polar residues" evidence="4">
    <location>
        <begin position="861"/>
        <end position="870"/>
    </location>
</feature>
<feature type="compositionally biased region" description="Basic and acidic residues" evidence="4">
    <location>
        <begin position="920"/>
        <end position="932"/>
    </location>
</feature>
<dbReference type="InterPro" id="IPR017441">
    <property type="entry name" value="Protein_kinase_ATP_BS"/>
</dbReference>
<dbReference type="HOGENOM" id="CLU_314027_0_0_1"/>
<feature type="region of interest" description="Disordered" evidence="4">
    <location>
        <begin position="490"/>
        <end position="513"/>
    </location>
</feature>
<reference evidence="6" key="2">
    <citation type="submission" date="2010-11" db="EMBL/GenBank/DDBJ databases">
        <authorList>
            <consortium name="The Broad Institute Genome Sequencing Platform"/>
            <person name="Earl A."/>
            <person name="Ward D."/>
            <person name="Feldgarden M."/>
            <person name="Gevers D."/>
            <person name="Butler R."/>
            <person name="Young S.K."/>
            <person name="Zeng Q."/>
            <person name="Gargeya S."/>
            <person name="Fitzgerald M."/>
            <person name="Haas B."/>
            <person name="Abouelleil A."/>
            <person name="Alvarado L."/>
            <person name="Arachchi H.M."/>
            <person name="Berlin A."/>
            <person name="Brown A."/>
            <person name="Chapman S.B."/>
            <person name="Chen Z."/>
            <person name="Dunbar C."/>
            <person name="Freedman E."/>
            <person name="Gearin G."/>
            <person name="Gellesch M."/>
            <person name="Goldberg J."/>
            <person name="Griggs A."/>
            <person name="Gujja S."/>
            <person name="Heilman E."/>
            <person name="Heiman D."/>
            <person name="Howarth C."/>
            <person name="Larson L."/>
            <person name="Lui A."/>
            <person name="MacDonald P.J.P."/>
            <person name="Mehta T."/>
            <person name="Montmayeur A."/>
            <person name="Murphy C."/>
            <person name="Neiman D."/>
            <person name="Pearson M."/>
            <person name="Priest M."/>
            <person name="Roberts A."/>
            <person name="Saif S."/>
            <person name="Shea T."/>
            <person name="Shenoy N."/>
            <person name="Sisk P."/>
            <person name="Stolte C."/>
            <person name="Sykes S."/>
            <person name="White J."/>
            <person name="Yandava C."/>
            <person name="Wortman J."/>
            <person name="Nusbaum C."/>
            <person name="Birren B."/>
        </authorList>
    </citation>
    <scope>NUCLEOTIDE SEQUENCE</scope>
    <source>
        <strain evidence="6">P1A1 Lamole</strain>
    </source>
</reference>
<feature type="compositionally biased region" description="Low complexity" evidence="4">
    <location>
        <begin position="770"/>
        <end position="816"/>
    </location>
</feature>
<keyword evidence="1 3" id="KW-0547">Nucleotide-binding</keyword>
<feature type="compositionally biased region" description="Polar residues" evidence="4">
    <location>
        <begin position="606"/>
        <end position="621"/>
    </location>
</feature>
<dbReference type="Pfam" id="PF00069">
    <property type="entry name" value="Pkinase"/>
    <property type="match status" value="2"/>
</dbReference>
<feature type="region of interest" description="Disordered" evidence="4">
    <location>
        <begin position="374"/>
        <end position="403"/>
    </location>
</feature>
<dbReference type="PANTHER" id="PTHR24346:SF30">
    <property type="entry name" value="MATERNAL EMBRYONIC LEUCINE ZIPPER KINASE"/>
    <property type="match status" value="1"/>
</dbReference>
<dbReference type="STRING" id="683840.U5H6I9"/>
<dbReference type="EnsemblFungi" id="MVLG_02889T0">
    <property type="protein sequence ID" value="MVLG_02889T0"/>
    <property type="gene ID" value="MVLG_02889"/>
</dbReference>
<dbReference type="InParanoid" id="U5H6I9"/>
<feature type="region of interest" description="Disordered" evidence="4">
    <location>
        <begin position="1"/>
        <end position="126"/>
    </location>
</feature>
<evidence type="ECO:0000313" key="8">
    <source>
        <dbReference type="Proteomes" id="UP000017200"/>
    </source>
</evidence>
<dbReference type="Proteomes" id="UP000017200">
    <property type="component" value="Unassembled WGS sequence"/>
</dbReference>
<evidence type="ECO:0000256" key="2">
    <source>
        <dbReference type="ARBA" id="ARBA00022840"/>
    </source>
</evidence>
<feature type="region of interest" description="Disordered" evidence="4">
    <location>
        <begin position="199"/>
        <end position="261"/>
    </location>
</feature>
<feature type="compositionally biased region" description="Basic residues" evidence="4">
    <location>
        <begin position="624"/>
        <end position="633"/>
    </location>
</feature>
<dbReference type="PROSITE" id="PS50011">
    <property type="entry name" value="PROTEIN_KINASE_DOM"/>
    <property type="match status" value="1"/>
</dbReference>
<accession>U5H6I9</accession>
<dbReference type="GO" id="GO:0035556">
    <property type="term" value="P:intracellular signal transduction"/>
    <property type="evidence" value="ECO:0007669"/>
    <property type="project" value="TreeGrafter"/>
</dbReference>
<feature type="compositionally biased region" description="Basic and acidic residues" evidence="4">
    <location>
        <begin position="825"/>
        <end position="850"/>
    </location>
</feature>
<dbReference type="GO" id="GO:0005524">
    <property type="term" value="F:ATP binding"/>
    <property type="evidence" value="ECO:0007669"/>
    <property type="project" value="UniProtKB-UniRule"/>
</dbReference>
<keyword evidence="6" id="KW-0418">Kinase</keyword>
<feature type="compositionally biased region" description="Polar residues" evidence="4">
    <location>
        <begin position="111"/>
        <end position="123"/>
    </location>
</feature>